<feature type="transmembrane region" description="Helical" evidence="1">
    <location>
        <begin position="158"/>
        <end position="175"/>
    </location>
</feature>
<accession>X1TWG3</accession>
<protein>
    <recommendedName>
        <fullName evidence="2">Major facilitator superfamily (MFS) profile domain-containing protein</fullName>
    </recommendedName>
</protein>
<reference evidence="3" key="1">
    <citation type="journal article" date="2014" name="Front. Microbiol.">
        <title>High frequency of phylogenetically diverse reductive dehalogenase-homologous genes in deep subseafloor sedimentary metagenomes.</title>
        <authorList>
            <person name="Kawai M."/>
            <person name="Futagami T."/>
            <person name="Toyoda A."/>
            <person name="Takaki Y."/>
            <person name="Nishi S."/>
            <person name="Hori S."/>
            <person name="Arai W."/>
            <person name="Tsubouchi T."/>
            <person name="Morono Y."/>
            <person name="Uchiyama I."/>
            <person name="Ito T."/>
            <person name="Fujiyama A."/>
            <person name="Inagaki F."/>
            <person name="Takami H."/>
        </authorList>
    </citation>
    <scope>NUCLEOTIDE SEQUENCE</scope>
    <source>
        <strain evidence="3">Expedition CK06-06</strain>
    </source>
</reference>
<dbReference type="InterPro" id="IPR036259">
    <property type="entry name" value="MFS_trans_sf"/>
</dbReference>
<dbReference type="PROSITE" id="PS50850">
    <property type="entry name" value="MFS"/>
    <property type="match status" value="1"/>
</dbReference>
<name>X1TWG3_9ZZZZ</name>
<dbReference type="SUPFAM" id="SSF103473">
    <property type="entry name" value="MFS general substrate transporter"/>
    <property type="match status" value="1"/>
</dbReference>
<dbReference type="GO" id="GO:0022857">
    <property type="term" value="F:transmembrane transporter activity"/>
    <property type="evidence" value="ECO:0007669"/>
    <property type="project" value="InterPro"/>
</dbReference>
<dbReference type="PANTHER" id="PTHR23528:SF1">
    <property type="entry name" value="MAJOR FACILITATOR SUPERFAMILY (MFS) PROFILE DOMAIN-CONTAINING PROTEIN"/>
    <property type="match status" value="1"/>
</dbReference>
<dbReference type="Pfam" id="PF13347">
    <property type="entry name" value="MFS_2"/>
    <property type="match status" value="1"/>
</dbReference>
<organism evidence="3">
    <name type="scientific">marine sediment metagenome</name>
    <dbReference type="NCBI Taxonomy" id="412755"/>
    <lineage>
        <taxon>unclassified sequences</taxon>
        <taxon>metagenomes</taxon>
        <taxon>ecological metagenomes</taxon>
    </lineage>
</organism>
<feature type="transmembrane region" description="Helical" evidence="1">
    <location>
        <begin position="93"/>
        <end position="125"/>
    </location>
</feature>
<evidence type="ECO:0000259" key="2">
    <source>
        <dbReference type="PROSITE" id="PS50850"/>
    </source>
</evidence>
<keyword evidence="1" id="KW-0472">Membrane</keyword>
<keyword evidence="1" id="KW-0812">Transmembrane</keyword>
<dbReference type="PANTHER" id="PTHR23528">
    <property type="match status" value="1"/>
</dbReference>
<gene>
    <name evidence="3" type="ORF">S12H4_40764</name>
</gene>
<keyword evidence="1" id="KW-1133">Transmembrane helix</keyword>
<sequence>MRKVASNTGSGAKGFGRADYIKITIFGFALAALWSSLHTIIIQVRLLDFVAESQKNTYLGLLAGTGLILAMAVQPIAGAISDRSGFRWGRRRPYILLGAILTMLFLPGIGFCGSYLTLFITYCLLQVSSNTAQGPHQAFIPDLVPEEKRGRASGVKTLLEFVGGLAVVRLIAYFMDRYFTEQGGPWLWYALAILGIVLLGTMLATILTVKERPGAGGPKLPLLPALYRSFKIDVKANRDFVWFLVSRLLI</sequence>
<dbReference type="InterPro" id="IPR020846">
    <property type="entry name" value="MFS_dom"/>
</dbReference>
<dbReference type="EMBL" id="BARW01024773">
    <property type="protein sequence ID" value="GAI95721.1"/>
    <property type="molecule type" value="Genomic_DNA"/>
</dbReference>
<proteinExistence type="predicted"/>
<evidence type="ECO:0000313" key="3">
    <source>
        <dbReference type="EMBL" id="GAI95721.1"/>
    </source>
</evidence>
<feature type="non-terminal residue" evidence="3">
    <location>
        <position position="250"/>
    </location>
</feature>
<feature type="transmembrane region" description="Helical" evidence="1">
    <location>
        <begin position="20"/>
        <end position="46"/>
    </location>
</feature>
<evidence type="ECO:0000256" key="1">
    <source>
        <dbReference type="SAM" id="Phobius"/>
    </source>
</evidence>
<feature type="domain" description="Major facilitator superfamily (MFS) profile" evidence="2">
    <location>
        <begin position="24"/>
        <end position="250"/>
    </location>
</feature>
<feature type="transmembrane region" description="Helical" evidence="1">
    <location>
        <begin position="187"/>
        <end position="209"/>
    </location>
</feature>
<dbReference type="AlphaFoldDB" id="X1TWG3"/>
<dbReference type="Gene3D" id="1.20.1250.20">
    <property type="entry name" value="MFS general substrate transporter like domains"/>
    <property type="match status" value="1"/>
</dbReference>
<comment type="caution">
    <text evidence="3">The sequence shown here is derived from an EMBL/GenBank/DDBJ whole genome shotgun (WGS) entry which is preliminary data.</text>
</comment>
<feature type="transmembrane region" description="Helical" evidence="1">
    <location>
        <begin position="58"/>
        <end position="81"/>
    </location>
</feature>